<feature type="domain" description="Poly(A) polymerase nucleotidyltransferase" evidence="16">
    <location>
        <begin position="122"/>
        <end position="268"/>
    </location>
</feature>
<name>A0A9W7GHG1_9STRA</name>
<evidence type="ECO:0000256" key="12">
    <source>
        <dbReference type="ARBA" id="ARBA00023242"/>
    </source>
</evidence>
<keyword evidence="9" id="KW-0547">Nucleotide-binding</keyword>
<evidence type="ECO:0000256" key="1">
    <source>
        <dbReference type="ARBA" id="ARBA00001936"/>
    </source>
</evidence>
<keyword evidence="8" id="KW-0479">Metal-binding</keyword>
<feature type="domain" description="Poly(A) polymerase central" evidence="15">
    <location>
        <begin position="288"/>
        <end position="437"/>
    </location>
</feature>
<dbReference type="EMBL" id="BRYA01000233">
    <property type="protein sequence ID" value="GMI44974.1"/>
    <property type="molecule type" value="Genomic_DNA"/>
</dbReference>
<evidence type="ECO:0000313" key="17">
    <source>
        <dbReference type="EMBL" id="GMI44974.1"/>
    </source>
</evidence>
<evidence type="ECO:0000256" key="8">
    <source>
        <dbReference type="ARBA" id="ARBA00022723"/>
    </source>
</evidence>
<feature type="compositionally biased region" description="Low complexity" evidence="13">
    <location>
        <begin position="87"/>
        <end position="111"/>
    </location>
</feature>
<evidence type="ECO:0000256" key="13">
    <source>
        <dbReference type="SAM" id="MobiDB-lite"/>
    </source>
</evidence>
<feature type="region of interest" description="Disordered" evidence="13">
    <location>
        <begin position="40"/>
        <end position="65"/>
    </location>
</feature>
<feature type="compositionally biased region" description="Basic residues" evidence="13">
    <location>
        <begin position="621"/>
        <end position="632"/>
    </location>
</feature>
<dbReference type="GO" id="GO:0005524">
    <property type="term" value="F:ATP binding"/>
    <property type="evidence" value="ECO:0007669"/>
    <property type="project" value="UniProtKB-KW"/>
</dbReference>
<sequence>MNSQSNPKPGTPTPEGGFMCTPEEDKLREEILQYLSGVVTEIFHPPDKPGRPPSDTTEETSSTSVKPAAFTWASAVKMGVVQSAGVVTTSSGESEESSSSTLTTNSTTSSSVPPPPTPPVLIPFGSYALGVHGKGSDLDVLCLAPSPTTTGQVGEGENAFSGKQQGGVPKIEREDFFKMLEGRFKDNTTKDDEWTVKDVCNLGSAFTPVIKFNVNGVDVDMVYAQLDGTGESGKEVEGIYESDGFGKGMDDKGVRSVNGVRVTKAILRTAGGGRGGGEEEEGEDRKEVFRVVLRAVKEWGRRRGVYGNILGFLGGINWAILTAFAVQRYPKKGPSEVLEGFFNIWSEWKWPNPVLLGPVRQDKPEGWNNVGGVWNPVNNRRDGMQVCPIVTPVYPAMNSSYNVGRSQLRRMKFEFERGKEVVGDIMKGKEGWGKLFEDDGGFWRRFPAYVRVVITAVDGGSEGWFRFVESRLRVLVAGIEGNSGCVEAHPWGNVFKTSPLRREFWIGLRGGNGVLDLKGCSSEFVYGVNGWEGRRKGMEVAVDSVAGGAWGGGMGTAIQGKGTGRGGTTKQGQIQQGQQGLQQQQGQQMGMQQQHKQGQQGGGKGKGEKGGRGEKQGGGGGKRKGRVRKKGRGGGQQGGEKQTTGEKQTGGGNKKGREKPDITTAENMMSPTKKRREG</sequence>
<dbReference type="InterPro" id="IPR043519">
    <property type="entry name" value="NT_sf"/>
</dbReference>
<comment type="subcellular location">
    <subcellularLocation>
        <location evidence="3">Nucleus</location>
    </subcellularLocation>
</comment>
<keyword evidence="14" id="KW-0472">Membrane</keyword>
<evidence type="ECO:0000256" key="11">
    <source>
        <dbReference type="ARBA" id="ARBA00022842"/>
    </source>
</evidence>
<dbReference type="GO" id="GO:1990817">
    <property type="term" value="F:poly(A) RNA polymerase activity"/>
    <property type="evidence" value="ECO:0007669"/>
    <property type="project" value="UniProtKB-EC"/>
</dbReference>
<proteinExistence type="inferred from homology"/>
<keyword evidence="10" id="KW-0067">ATP-binding</keyword>
<comment type="similarity">
    <text evidence="4">Belongs to the poly(A) polymerase family.</text>
</comment>
<evidence type="ECO:0000256" key="6">
    <source>
        <dbReference type="ARBA" id="ARBA00022664"/>
    </source>
</evidence>
<accession>A0A9W7GHG1</accession>
<evidence type="ECO:0000256" key="5">
    <source>
        <dbReference type="ARBA" id="ARBA00012388"/>
    </source>
</evidence>
<dbReference type="GO" id="GO:0005634">
    <property type="term" value="C:nucleus"/>
    <property type="evidence" value="ECO:0007669"/>
    <property type="project" value="UniProtKB-SubCell"/>
</dbReference>
<dbReference type="AlphaFoldDB" id="A0A9W7GHG1"/>
<evidence type="ECO:0000259" key="15">
    <source>
        <dbReference type="Pfam" id="PF04928"/>
    </source>
</evidence>
<evidence type="ECO:0000256" key="4">
    <source>
        <dbReference type="ARBA" id="ARBA00010912"/>
    </source>
</evidence>
<dbReference type="OrthoDB" id="412748at2759"/>
<gene>
    <name evidence="17" type="ORF">TrCOL_g8743</name>
</gene>
<dbReference type="Gene3D" id="3.30.460.10">
    <property type="entry name" value="Beta Polymerase, domain 2"/>
    <property type="match status" value="2"/>
</dbReference>
<dbReference type="EC" id="2.7.7.19" evidence="5"/>
<dbReference type="Gene3D" id="1.10.1410.10">
    <property type="match status" value="1"/>
</dbReference>
<dbReference type="InterPro" id="IPR007012">
    <property type="entry name" value="PolA_pol_cen_dom"/>
</dbReference>
<dbReference type="InterPro" id="IPR011068">
    <property type="entry name" value="NuclTrfase_I-like_C"/>
</dbReference>
<dbReference type="SUPFAM" id="SSF81631">
    <property type="entry name" value="PAP/OAS1 substrate-binding domain"/>
    <property type="match status" value="1"/>
</dbReference>
<keyword evidence="14" id="KW-0812">Transmembrane</keyword>
<feature type="region of interest" description="Disordered" evidence="13">
    <location>
        <begin position="556"/>
        <end position="678"/>
    </location>
</feature>
<protein>
    <recommendedName>
        <fullName evidence="5">polynucleotide adenylyltransferase</fullName>
        <ecNumber evidence="5">2.7.7.19</ecNumber>
    </recommendedName>
</protein>
<reference evidence="18" key="1">
    <citation type="journal article" date="2023" name="Commun. Biol.">
        <title>Genome analysis of Parmales, the sister group of diatoms, reveals the evolutionary specialization of diatoms from phago-mixotrophs to photoautotrophs.</title>
        <authorList>
            <person name="Ban H."/>
            <person name="Sato S."/>
            <person name="Yoshikawa S."/>
            <person name="Yamada K."/>
            <person name="Nakamura Y."/>
            <person name="Ichinomiya M."/>
            <person name="Sato N."/>
            <person name="Blanc-Mathieu R."/>
            <person name="Endo H."/>
            <person name="Kuwata A."/>
            <person name="Ogata H."/>
        </authorList>
    </citation>
    <scope>NUCLEOTIDE SEQUENCE [LARGE SCALE GENOMIC DNA]</scope>
</reference>
<dbReference type="Proteomes" id="UP001165065">
    <property type="component" value="Unassembled WGS sequence"/>
</dbReference>
<feature type="transmembrane region" description="Helical" evidence="14">
    <location>
        <begin position="305"/>
        <end position="326"/>
    </location>
</feature>
<evidence type="ECO:0000313" key="18">
    <source>
        <dbReference type="Proteomes" id="UP001165065"/>
    </source>
</evidence>
<feature type="region of interest" description="Disordered" evidence="13">
    <location>
        <begin position="1"/>
        <end position="25"/>
    </location>
</feature>
<feature type="compositionally biased region" description="Basic and acidic residues" evidence="13">
    <location>
        <begin position="605"/>
        <end position="615"/>
    </location>
</feature>
<dbReference type="GO" id="GO:0046872">
    <property type="term" value="F:metal ion binding"/>
    <property type="evidence" value="ECO:0007669"/>
    <property type="project" value="UniProtKB-KW"/>
</dbReference>
<evidence type="ECO:0000256" key="14">
    <source>
        <dbReference type="SAM" id="Phobius"/>
    </source>
</evidence>
<organism evidence="17 18">
    <name type="scientific">Triparma columacea</name>
    <dbReference type="NCBI Taxonomy" id="722753"/>
    <lineage>
        <taxon>Eukaryota</taxon>
        <taxon>Sar</taxon>
        <taxon>Stramenopiles</taxon>
        <taxon>Ochrophyta</taxon>
        <taxon>Bolidophyceae</taxon>
        <taxon>Parmales</taxon>
        <taxon>Triparmaceae</taxon>
        <taxon>Triparma</taxon>
    </lineage>
</organism>
<dbReference type="InterPro" id="IPR048840">
    <property type="entry name" value="PolA_pol_NTPase"/>
</dbReference>
<keyword evidence="14" id="KW-1133">Transmembrane helix</keyword>
<evidence type="ECO:0000259" key="16">
    <source>
        <dbReference type="Pfam" id="PF20750"/>
    </source>
</evidence>
<feature type="compositionally biased region" description="Low complexity" evidence="13">
    <location>
        <begin position="570"/>
        <end position="598"/>
    </location>
</feature>
<dbReference type="GO" id="GO:0003723">
    <property type="term" value="F:RNA binding"/>
    <property type="evidence" value="ECO:0007669"/>
    <property type="project" value="InterPro"/>
</dbReference>
<feature type="compositionally biased region" description="Gly residues" evidence="13">
    <location>
        <begin position="556"/>
        <end position="569"/>
    </location>
</feature>
<dbReference type="Gene3D" id="3.30.70.590">
    <property type="entry name" value="Poly(A) polymerase predicted RNA binding domain"/>
    <property type="match status" value="1"/>
</dbReference>
<evidence type="ECO:0000256" key="10">
    <source>
        <dbReference type="ARBA" id="ARBA00022840"/>
    </source>
</evidence>
<evidence type="ECO:0000256" key="7">
    <source>
        <dbReference type="ARBA" id="ARBA00022679"/>
    </source>
</evidence>
<dbReference type="PANTHER" id="PTHR10682">
    <property type="entry name" value="POLY A POLYMERASE"/>
    <property type="match status" value="1"/>
</dbReference>
<dbReference type="Pfam" id="PF04928">
    <property type="entry name" value="PAP_central"/>
    <property type="match status" value="1"/>
</dbReference>
<evidence type="ECO:0000256" key="3">
    <source>
        <dbReference type="ARBA" id="ARBA00004123"/>
    </source>
</evidence>
<keyword evidence="6" id="KW-0507">mRNA processing</keyword>
<comment type="cofactor">
    <cofactor evidence="1">
        <name>Mn(2+)</name>
        <dbReference type="ChEBI" id="CHEBI:29035"/>
    </cofactor>
</comment>
<dbReference type="GO" id="GO:0031123">
    <property type="term" value="P:RNA 3'-end processing"/>
    <property type="evidence" value="ECO:0007669"/>
    <property type="project" value="InterPro"/>
</dbReference>
<keyword evidence="7" id="KW-0808">Transferase</keyword>
<dbReference type="CDD" id="cd05402">
    <property type="entry name" value="NT_PAP_TUTase"/>
    <property type="match status" value="1"/>
</dbReference>
<comment type="cofactor">
    <cofactor evidence="2">
        <name>Mg(2+)</name>
        <dbReference type="ChEBI" id="CHEBI:18420"/>
    </cofactor>
</comment>
<comment type="caution">
    <text evidence="17">The sequence shown here is derived from an EMBL/GenBank/DDBJ whole genome shotgun (WGS) entry which is preliminary data.</text>
</comment>
<dbReference type="SUPFAM" id="SSF81301">
    <property type="entry name" value="Nucleotidyltransferase"/>
    <property type="match status" value="1"/>
</dbReference>
<dbReference type="PANTHER" id="PTHR10682:SF10">
    <property type="entry name" value="POLYNUCLEOTIDE ADENYLYLTRANSFERASE"/>
    <property type="match status" value="1"/>
</dbReference>
<keyword evidence="18" id="KW-1185">Reference proteome</keyword>
<evidence type="ECO:0000256" key="9">
    <source>
        <dbReference type="ARBA" id="ARBA00022741"/>
    </source>
</evidence>
<dbReference type="Pfam" id="PF20750">
    <property type="entry name" value="PAP_NTPase"/>
    <property type="match status" value="1"/>
</dbReference>
<keyword evidence="12" id="KW-0539">Nucleus</keyword>
<dbReference type="SUPFAM" id="SSF55003">
    <property type="entry name" value="PAP/Archaeal CCA-adding enzyme, C-terminal domain"/>
    <property type="match status" value="1"/>
</dbReference>
<dbReference type="GO" id="GO:0006397">
    <property type="term" value="P:mRNA processing"/>
    <property type="evidence" value="ECO:0007669"/>
    <property type="project" value="UniProtKB-KW"/>
</dbReference>
<keyword evidence="11" id="KW-0460">Magnesium</keyword>
<feature type="region of interest" description="Disordered" evidence="13">
    <location>
        <begin position="87"/>
        <end position="118"/>
    </location>
</feature>
<evidence type="ECO:0000256" key="2">
    <source>
        <dbReference type="ARBA" id="ARBA00001946"/>
    </source>
</evidence>